<gene>
    <name evidence="1" type="ORF">SAMN05192564_11522</name>
</gene>
<protein>
    <recommendedName>
        <fullName evidence="3">Transposase, Mutator family</fullName>
    </recommendedName>
</protein>
<dbReference type="EMBL" id="FNRQ01000015">
    <property type="protein sequence ID" value="SEB24773.1"/>
    <property type="molecule type" value="Genomic_DNA"/>
</dbReference>
<dbReference type="AlphaFoldDB" id="A0A1H4HSG8"/>
<dbReference type="RefSeq" id="WP_090538242.1">
    <property type="nucleotide sequence ID" value="NZ_FNRQ01000015.1"/>
</dbReference>
<evidence type="ECO:0000313" key="2">
    <source>
        <dbReference type="Proteomes" id="UP000198638"/>
    </source>
</evidence>
<accession>A0A1H4HSG8</accession>
<reference evidence="2" key="1">
    <citation type="submission" date="2016-10" db="EMBL/GenBank/DDBJ databases">
        <authorList>
            <person name="Varghese N."/>
            <person name="Submissions S."/>
        </authorList>
    </citation>
    <scope>NUCLEOTIDE SEQUENCE [LARGE SCALE GENOMIC DNA]</scope>
    <source>
        <strain evidence="2">LMG 24000</strain>
    </source>
</reference>
<dbReference type="STRING" id="83784.SAMN05192564_11522"/>
<dbReference type="Proteomes" id="UP000198638">
    <property type="component" value="Unassembled WGS sequence"/>
</dbReference>
<evidence type="ECO:0008006" key="3">
    <source>
        <dbReference type="Google" id="ProtNLM"/>
    </source>
</evidence>
<evidence type="ECO:0000313" key="1">
    <source>
        <dbReference type="EMBL" id="SEB24773.1"/>
    </source>
</evidence>
<organism evidence="1 2">
    <name type="scientific">Paraburkholderia sartisoli</name>
    <dbReference type="NCBI Taxonomy" id="83784"/>
    <lineage>
        <taxon>Bacteria</taxon>
        <taxon>Pseudomonadati</taxon>
        <taxon>Pseudomonadota</taxon>
        <taxon>Betaproteobacteria</taxon>
        <taxon>Burkholderiales</taxon>
        <taxon>Burkholderiaceae</taxon>
        <taxon>Paraburkholderia</taxon>
    </lineage>
</organism>
<keyword evidence="2" id="KW-1185">Reference proteome</keyword>
<proteinExistence type="predicted"/>
<sequence>MSQLAEDLIELRRLSQGGARALTDHLLREVAADLISEGVADELGGC</sequence>
<name>A0A1H4HSG8_9BURK</name>